<name>A0A0D3MT44_9CAUD</name>
<dbReference type="GeneID" id="24722299"/>
<dbReference type="EMBL" id="KM677185">
    <property type="protein sequence ID" value="AIX12536.1"/>
    <property type="molecule type" value="Genomic_DNA"/>
</dbReference>
<dbReference type="KEGG" id="vg:24722299"/>
<dbReference type="RefSeq" id="YP_009147690.1">
    <property type="nucleotide sequence ID" value="NC_027341.1"/>
</dbReference>
<gene>
    <name evidence="1" type="ORF">WRP3_033</name>
</gene>
<reference evidence="1 2" key="1">
    <citation type="journal article" date="2015" name="Appl. Environ. Microbiol.">
        <title>Lactococcal 949 group phages recognize a carbohydrate receptor on the host cell surface.</title>
        <authorList>
            <person name="Mahony J."/>
            <person name="Randazzo W."/>
            <person name="Neve H."/>
            <person name="Settanni L."/>
            <person name="van Sinderen D."/>
        </authorList>
    </citation>
    <scope>NUCLEOTIDE SEQUENCE [LARGE SCALE GENOMIC DNA]</scope>
    <source>
        <strain evidence="1">WRP3</strain>
    </source>
</reference>
<evidence type="ECO:0000313" key="2">
    <source>
        <dbReference type="Proteomes" id="UP000032686"/>
    </source>
</evidence>
<organism evidence="1 2">
    <name type="scientific">Lactococcus phage WRP3</name>
    <dbReference type="NCBI Taxonomy" id="1560313"/>
    <lineage>
        <taxon>Viruses</taxon>
        <taxon>Duplodnaviria</taxon>
        <taxon>Heunggongvirae</taxon>
        <taxon>Uroviricota</taxon>
        <taxon>Caudoviricetes</taxon>
        <taxon>Audreyjarvisvirus</taxon>
        <taxon>Audreyjarvisvirus WRP3</taxon>
    </lineage>
</organism>
<evidence type="ECO:0000313" key="1">
    <source>
        <dbReference type="EMBL" id="AIX12536.1"/>
    </source>
</evidence>
<dbReference type="OrthoDB" id="16597at10239"/>
<accession>A0A0D3MT44</accession>
<dbReference type="Proteomes" id="UP000032686">
    <property type="component" value="Segment"/>
</dbReference>
<protein>
    <submittedName>
        <fullName evidence="1">Uncharacterized protein</fullName>
    </submittedName>
</protein>
<proteinExistence type="predicted"/>
<sequence length="129" mass="15024">MEKFTKLEALESILEVLEDGYTGELHDLFDEVFNRDYYIIGTYEAKKALENYGTFEAIEKVHNWEIENFGECSTDLANPEHVSNMLFYIIGWETIEELETIQNNSGSLDDDELLKELTDEINELIESEK</sequence>
<keyword evidence="2" id="KW-1185">Reference proteome</keyword>